<dbReference type="AlphaFoldDB" id="A0A1G2RMB2"/>
<accession>A0A1G2RMB2</accession>
<dbReference type="InterPro" id="IPR051162">
    <property type="entry name" value="T4SS_component"/>
</dbReference>
<gene>
    <name evidence="4" type="ORF">A3B24_00360</name>
</gene>
<name>A0A1G2RMB2_9BACT</name>
<dbReference type="Pfam" id="PF23477">
    <property type="entry name" value="zf_Tbcl_2"/>
    <property type="match status" value="1"/>
</dbReference>
<evidence type="ECO:0000256" key="1">
    <source>
        <dbReference type="SAM" id="MobiDB-lite"/>
    </source>
</evidence>
<dbReference type="EMBL" id="MHUG01000010">
    <property type="protein sequence ID" value="OHA73628.1"/>
    <property type="molecule type" value="Genomic_DNA"/>
</dbReference>
<proteinExistence type="predicted"/>
<evidence type="ECO:0000259" key="2">
    <source>
        <dbReference type="Pfam" id="PF10412"/>
    </source>
</evidence>
<dbReference type="PANTHER" id="PTHR30121:SF11">
    <property type="entry name" value="AAA+ ATPASE DOMAIN-CONTAINING PROTEIN"/>
    <property type="match status" value="1"/>
</dbReference>
<feature type="region of interest" description="Disordered" evidence="1">
    <location>
        <begin position="477"/>
        <end position="568"/>
    </location>
</feature>
<feature type="compositionally biased region" description="Basic and acidic residues" evidence="1">
    <location>
        <begin position="519"/>
        <end position="541"/>
    </location>
</feature>
<feature type="domain" description="Type IV secretion system coupling protein TraD DNA-binding" evidence="2">
    <location>
        <begin position="24"/>
        <end position="345"/>
    </location>
</feature>
<dbReference type="Pfam" id="PF10412">
    <property type="entry name" value="TrwB_AAD_bind"/>
    <property type="match status" value="1"/>
</dbReference>
<evidence type="ECO:0000313" key="4">
    <source>
        <dbReference type="EMBL" id="OHA73628.1"/>
    </source>
</evidence>
<dbReference type="InterPro" id="IPR027417">
    <property type="entry name" value="P-loop_NTPase"/>
</dbReference>
<dbReference type="NCBIfam" id="TIGR04272">
    <property type="entry name" value="cxxc_cxxc_Mbark"/>
    <property type="match status" value="1"/>
</dbReference>
<comment type="caution">
    <text evidence="4">The sequence shown here is derived from an EMBL/GenBank/DDBJ whole genome shotgun (WGS) entry which is preliminary data.</text>
</comment>
<feature type="domain" description="CxxC-x17-CxxC" evidence="3">
    <location>
        <begin position="447"/>
        <end position="481"/>
    </location>
</feature>
<protein>
    <submittedName>
        <fullName evidence="4">Uncharacterized protein</fullName>
    </submittedName>
</protein>
<dbReference type="InterPro" id="IPR026363">
    <property type="entry name" value="CxxC-x17-CxxC_dom"/>
</dbReference>
<dbReference type="CDD" id="cd01127">
    <property type="entry name" value="TrwB_TraG_TraD_VirD4"/>
    <property type="match status" value="1"/>
</dbReference>
<evidence type="ECO:0000313" key="5">
    <source>
        <dbReference type="Proteomes" id="UP000176917"/>
    </source>
</evidence>
<dbReference type="PANTHER" id="PTHR30121">
    <property type="entry name" value="UNCHARACTERIZED PROTEIN YJGR-RELATED"/>
    <property type="match status" value="1"/>
</dbReference>
<dbReference type="Gene3D" id="3.40.50.300">
    <property type="entry name" value="P-loop containing nucleotide triphosphate hydrolases"/>
    <property type="match status" value="2"/>
</dbReference>
<organism evidence="4 5">
    <name type="scientific">Candidatus Wildermuthbacteria bacterium RIFCSPLOWO2_01_FULL_48_16</name>
    <dbReference type="NCBI Taxonomy" id="1802461"/>
    <lineage>
        <taxon>Bacteria</taxon>
        <taxon>Candidatus Wildermuthiibacteriota</taxon>
    </lineage>
</organism>
<dbReference type="STRING" id="1802461.A3B24_00360"/>
<dbReference type="SUPFAM" id="SSF52540">
    <property type="entry name" value="P-loop containing nucleoside triphosphate hydrolases"/>
    <property type="match status" value="1"/>
</dbReference>
<reference evidence="4 5" key="1">
    <citation type="journal article" date="2016" name="Nat. Commun.">
        <title>Thousands of microbial genomes shed light on interconnected biogeochemical processes in an aquifer system.</title>
        <authorList>
            <person name="Anantharaman K."/>
            <person name="Brown C.T."/>
            <person name="Hug L.A."/>
            <person name="Sharon I."/>
            <person name="Castelle C.J."/>
            <person name="Probst A.J."/>
            <person name="Thomas B.C."/>
            <person name="Singh A."/>
            <person name="Wilkins M.J."/>
            <person name="Karaoz U."/>
            <person name="Brodie E.L."/>
            <person name="Williams K.H."/>
            <person name="Hubbard S.S."/>
            <person name="Banfield J.F."/>
        </authorList>
    </citation>
    <scope>NUCLEOTIDE SEQUENCE [LARGE SCALE GENOMIC DNA]</scope>
</reference>
<dbReference type="Proteomes" id="UP000176917">
    <property type="component" value="Unassembled WGS sequence"/>
</dbReference>
<dbReference type="InterPro" id="IPR019476">
    <property type="entry name" value="T4SS_TraD_DNA-bd"/>
</dbReference>
<evidence type="ECO:0000259" key="3">
    <source>
        <dbReference type="Pfam" id="PF23477"/>
    </source>
</evidence>
<sequence length="568" mass="63953">MADITFFGETNFRNIRKKFGIKLDDRRRHFYVVGKTGMGKTELLKNMAIQDIQNGHGIGFVDPHGEAADDLLNYVPQERVKDVIYFNPADISHPIAFNVMEKVSAENRHVVVSGLMSVFKKIFGPEVWSARMEYILNYAILALLEYPESTLLGINRLLADPEYRKEVVSKVKDPVVYAFWTQEYARYTQRYEVEATAAIQNKVGQFISNPLIRNVVGQVRSSIDMRKVMDSQMILIANLSKGKIGEDSSRLLGGLLSTKLQLSAMSRVDIPEEERKDFFLYIDEFQNFASESFGNILSEARKYRLSLILGHQYIAQLSSGDDTKMQDAVFGNVGTMVVFRVGAEDAEYLEMEFSPEFLALDFVNLGKYTIYVKLMIDGIASRPFSAQTLPPLEKAEKIYRDEIIQFSRQQYGTPREVVDKSIAEWTGSLNTGLKPILNPLPMSQQVLYDAVCSSCTKPTKVVFPPDGKRPVYCKSCRNKKKRATEQSASEKGPDKAPSSSSVSLQGALDKGPTAFQGNRESRPRPFQEKKQVDRSGLKEALAKALSQPKNTKDEKEGTIEPGQTIRFS</sequence>